<feature type="domain" description="C2H2-type" evidence="13">
    <location>
        <begin position="336"/>
        <end position="363"/>
    </location>
</feature>
<keyword evidence="4" id="KW-0479">Metal-binding</keyword>
<keyword evidence="9" id="KW-0238">DNA-binding</keyword>
<dbReference type="FunFam" id="3.30.160.60:FF:000555">
    <property type="entry name" value="Zinc finger protein 1 homolog"/>
    <property type="match status" value="1"/>
</dbReference>
<comment type="function">
    <text evidence="1">May be involved in transcriptional regulation.</text>
</comment>
<dbReference type="FunFam" id="3.30.160.60:FF:000028">
    <property type="entry name" value="zinc finger protein 90 homolog"/>
    <property type="match status" value="1"/>
</dbReference>
<feature type="domain" description="C2H2-type" evidence="13">
    <location>
        <begin position="392"/>
        <end position="418"/>
    </location>
</feature>
<dbReference type="GO" id="GO:0005634">
    <property type="term" value="C:nucleus"/>
    <property type="evidence" value="ECO:0007669"/>
    <property type="project" value="UniProtKB-SubCell"/>
</dbReference>
<dbReference type="GO" id="GO:0008270">
    <property type="term" value="F:zinc ion binding"/>
    <property type="evidence" value="ECO:0007669"/>
    <property type="project" value="UniProtKB-KW"/>
</dbReference>
<dbReference type="PANTHER" id="PTHR24381">
    <property type="entry name" value="ZINC FINGER PROTEIN"/>
    <property type="match status" value="1"/>
</dbReference>
<dbReference type="SMART" id="SM00355">
    <property type="entry name" value="ZnF_C2H2"/>
    <property type="match status" value="7"/>
</dbReference>
<evidence type="ECO:0000256" key="8">
    <source>
        <dbReference type="ARBA" id="ARBA00023015"/>
    </source>
</evidence>
<evidence type="ECO:0000256" key="1">
    <source>
        <dbReference type="ARBA" id="ARBA00003767"/>
    </source>
</evidence>
<dbReference type="InterPro" id="IPR036236">
    <property type="entry name" value="Znf_C2H2_sf"/>
</dbReference>
<dbReference type="GO" id="GO:0006355">
    <property type="term" value="P:regulation of DNA-templated transcription"/>
    <property type="evidence" value="ECO:0000318"/>
    <property type="project" value="GO_Central"/>
</dbReference>
<evidence type="ECO:0000313" key="15">
    <source>
        <dbReference type="Proteomes" id="UP000805418"/>
    </source>
</evidence>
<evidence type="ECO:0000256" key="4">
    <source>
        <dbReference type="ARBA" id="ARBA00022723"/>
    </source>
</evidence>
<reference evidence="14" key="2">
    <citation type="submission" date="2025-08" db="UniProtKB">
        <authorList>
            <consortium name="Ensembl"/>
        </authorList>
    </citation>
    <scope>IDENTIFICATION</scope>
    <source>
        <strain evidence="14">Boxer</strain>
    </source>
</reference>
<keyword evidence="15" id="KW-1185">Reference proteome</keyword>
<keyword evidence="6 12" id="KW-0863">Zinc-finger</keyword>
<feature type="domain" description="C2H2-type" evidence="13">
    <location>
        <begin position="280"/>
        <end position="307"/>
    </location>
</feature>
<proteinExistence type="inferred from homology"/>
<comment type="subcellular location">
    <subcellularLocation>
        <location evidence="2">Nucleus</location>
    </subcellularLocation>
</comment>
<feature type="domain" description="C2H2-type" evidence="13">
    <location>
        <begin position="252"/>
        <end position="279"/>
    </location>
</feature>
<evidence type="ECO:0000256" key="6">
    <source>
        <dbReference type="ARBA" id="ARBA00022771"/>
    </source>
</evidence>
<reference evidence="14" key="1">
    <citation type="submission" date="2020-03" db="EMBL/GenBank/DDBJ databases">
        <title>Long-read based genome assembly of a Labrador retriever dog.</title>
        <authorList>
            <person name="Eory L."/>
            <person name="Zhang W."/>
            <person name="Schoenebeck J."/>
        </authorList>
    </citation>
    <scope>NUCLEOTIDE SEQUENCE [LARGE SCALE GENOMIC DNA]</scope>
    <source>
        <strain evidence="14">Labrador retriever</strain>
    </source>
</reference>
<dbReference type="FunFam" id="3.30.160.60:FF:001437">
    <property type="entry name" value="Zinc finger protein 594"/>
    <property type="match status" value="1"/>
</dbReference>
<dbReference type="FunFam" id="3.30.160.60:FF:001498">
    <property type="entry name" value="Zinc finger protein 404"/>
    <property type="match status" value="1"/>
</dbReference>
<accession>A0A8I3SAV6</accession>
<evidence type="ECO:0000256" key="10">
    <source>
        <dbReference type="ARBA" id="ARBA00023163"/>
    </source>
</evidence>
<dbReference type="Gene3D" id="3.30.160.60">
    <property type="entry name" value="Classic Zinc Finger"/>
    <property type="match status" value="8"/>
</dbReference>
<dbReference type="FunFam" id="3.30.160.60:FF:000003">
    <property type="entry name" value="Zinc finger protein 3 homolog"/>
    <property type="match status" value="1"/>
</dbReference>
<dbReference type="Proteomes" id="UP000805418">
    <property type="component" value="Chromosome 28"/>
</dbReference>
<feature type="domain" description="C2H2-type" evidence="13">
    <location>
        <begin position="364"/>
        <end position="391"/>
    </location>
</feature>
<dbReference type="FunFam" id="3.30.160.60:FF:002343">
    <property type="entry name" value="Zinc finger protein 33A"/>
    <property type="match status" value="1"/>
</dbReference>
<dbReference type="GeneTree" id="ENSGT00940000153505"/>
<dbReference type="PROSITE" id="PS00028">
    <property type="entry name" value="ZINC_FINGER_C2H2_1"/>
    <property type="match status" value="4"/>
</dbReference>
<evidence type="ECO:0000256" key="12">
    <source>
        <dbReference type="PROSITE-ProRule" id="PRU00042"/>
    </source>
</evidence>
<evidence type="ECO:0000256" key="11">
    <source>
        <dbReference type="ARBA" id="ARBA00023242"/>
    </source>
</evidence>
<dbReference type="Ensembl" id="ENSCAFT00845048545.1">
    <property type="protein sequence ID" value="ENSCAFP00845038078.1"/>
    <property type="gene ID" value="ENSCAFG00845027545.1"/>
</dbReference>
<dbReference type="GO" id="GO:0000981">
    <property type="term" value="F:DNA-binding transcription factor activity, RNA polymerase II-specific"/>
    <property type="evidence" value="ECO:0000318"/>
    <property type="project" value="GO_Central"/>
</dbReference>
<evidence type="ECO:0000256" key="5">
    <source>
        <dbReference type="ARBA" id="ARBA00022737"/>
    </source>
</evidence>
<feature type="domain" description="C2H2-type" evidence="13">
    <location>
        <begin position="308"/>
        <end position="335"/>
    </location>
</feature>
<dbReference type="SUPFAM" id="SSF57667">
    <property type="entry name" value="beta-beta-alpha zinc fingers"/>
    <property type="match status" value="4"/>
</dbReference>
<evidence type="ECO:0000313" key="14">
    <source>
        <dbReference type="Ensembl" id="ENSCAFP00845038078.1"/>
    </source>
</evidence>
<evidence type="ECO:0000259" key="13">
    <source>
        <dbReference type="PROSITE" id="PS50157"/>
    </source>
</evidence>
<keyword evidence="5" id="KW-0677">Repeat</keyword>
<reference evidence="14" key="3">
    <citation type="submission" date="2025-09" db="UniProtKB">
        <authorList>
            <consortium name="Ensembl"/>
        </authorList>
    </citation>
    <scope>IDENTIFICATION</scope>
    <source>
        <strain evidence="14">Boxer</strain>
    </source>
</reference>
<dbReference type="InterPro" id="IPR013087">
    <property type="entry name" value="Znf_C2H2_type"/>
</dbReference>
<evidence type="ECO:0000256" key="3">
    <source>
        <dbReference type="ARBA" id="ARBA00006991"/>
    </source>
</evidence>
<dbReference type="PROSITE" id="PS50157">
    <property type="entry name" value="ZINC_FINGER_C2H2_2"/>
    <property type="match status" value="7"/>
</dbReference>
<organism evidence="14 15">
    <name type="scientific">Canis lupus familiaris</name>
    <name type="common">Dog</name>
    <name type="synonym">Canis familiaris</name>
    <dbReference type="NCBI Taxonomy" id="9615"/>
    <lineage>
        <taxon>Eukaryota</taxon>
        <taxon>Metazoa</taxon>
        <taxon>Chordata</taxon>
        <taxon>Craniata</taxon>
        <taxon>Vertebrata</taxon>
        <taxon>Euteleostomi</taxon>
        <taxon>Mammalia</taxon>
        <taxon>Eutheria</taxon>
        <taxon>Laurasiatheria</taxon>
        <taxon>Carnivora</taxon>
        <taxon>Caniformia</taxon>
        <taxon>Canidae</taxon>
        <taxon>Canis</taxon>
    </lineage>
</organism>
<keyword evidence="8" id="KW-0805">Transcription regulation</keyword>
<dbReference type="PANTHER" id="PTHR24381:SF390">
    <property type="entry name" value="ZINC FINGER PROTEIN 37 HOMOLOG"/>
    <property type="match status" value="1"/>
</dbReference>
<dbReference type="Pfam" id="PF00096">
    <property type="entry name" value="zf-C2H2"/>
    <property type="match status" value="5"/>
</dbReference>
<sequence length="465" mass="53779">MTLVHSPSLPAIFPESSAFPRATEDEYISDVQTANDLMETQQEHQSRRLCQFGFSNQETSTEERTDLGKPVNLSAIHISNLIINDGNYSGTKPEEFNVCQDMFLPSEPDEMHDRKKPEDSYMTGKPLRCSGPLSCHQKDQTLQPLVEFVGQGKGFNKETTFFTCSRAYTGETAYKYWRAYDKSALLAQERTSMRENPCRYNEWGNTICVKPTQLNLPRAVSEEHHHKCNQSGDNSARNYTSLSFQGLRRENFECDVCGKTFYKKSNLSKHQKIYAGEKPYKCNECEKTFISKTVLTIHQRTHTREKPYACIKCEKSFCHKSHLTVHQRIHTGEKSYECYECGKSFSVKTKLIVHLRTHTGQKRYECNVYRKFFYQKSALTVHQRVHNRETHHECLACGKTFHKSILTAHQRTHTGERPYECKECVKSFGHRPALTVHQRTHSRDKPYKCNECGKSFCVKPNSLCI</sequence>
<protein>
    <recommendedName>
        <fullName evidence="13">C2H2-type domain-containing protein</fullName>
    </recommendedName>
</protein>
<keyword evidence="10" id="KW-0804">Transcription</keyword>
<dbReference type="OrthoDB" id="427030at2759"/>
<keyword evidence="11" id="KW-0539">Nucleus</keyword>
<evidence type="ECO:0000256" key="7">
    <source>
        <dbReference type="ARBA" id="ARBA00022833"/>
    </source>
</evidence>
<evidence type="ECO:0000256" key="2">
    <source>
        <dbReference type="ARBA" id="ARBA00004123"/>
    </source>
</evidence>
<evidence type="ECO:0000256" key="9">
    <source>
        <dbReference type="ARBA" id="ARBA00023125"/>
    </source>
</evidence>
<keyword evidence="7" id="KW-0862">Zinc</keyword>
<comment type="similarity">
    <text evidence="3">Belongs to the krueppel C2H2-type zinc-finger protein family.</text>
</comment>
<name>A0A8I3SAV6_CANLF</name>
<feature type="domain" description="C2H2-type" evidence="13">
    <location>
        <begin position="419"/>
        <end position="446"/>
    </location>
</feature>
<dbReference type="AlphaFoldDB" id="A0A8I3SAV6"/>
<dbReference type="GO" id="GO:0000978">
    <property type="term" value="F:RNA polymerase II cis-regulatory region sequence-specific DNA binding"/>
    <property type="evidence" value="ECO:0000318"/>
    <property type="project" value="GO_Central"/>
</dbReference>